<name>A0A6G0XNG7_9STRA</name>
<dbReference type="EMBL" id="VJMJ01000034">
    <property type="protein sequence ID" value="KAF0741853.1"/>
    <property type="molecule type" value="Genomic_DNA"/>
</dbReference>
<evidence type="ECO:0000256" key="1">
    <source>
        <dbReference type="SAM" id="MobiDB-lite"/>
    </source>
</evidence>
<accession>A0A6G0XNG7</accession>
<dbReference type="VEuPathDB" id="FungiDB:AeMF1_000944"/>
<keyword evidence="3" id="KW-1185">Reference proteome</keyword>
<comment type="caution">
    <text evidence="2">The sequence shown here is derived from an EMBL/GenBank/DDBJ whole genome shotgun (WGS) entry which is preliminary data.</text>
</comment>
<reference evidence="2 3" key="1">
    <citation type="submission" date="2019-07" db="EMBL/GenBank/DDBJ databases">
        <title>Genomics analysis of Aphanomyces spp. identifies a new class of oomycete effector associated with host adaptation.</title>
        <authorList>
            <person name="Gaulin E."/>
        </authorList>
    </citation>
    <scope>NUCLEOTIDE SEQUENCE [LARGE SCALE GENOMIC DNA]</scope>
    <source>
        <strain evidence="2 3">ATCC 201684</strain>
    </source>
</reference>
<evidence type="ECO:0000313" key="3">
    <source>
        <dbReference type="Proteomes" id="UP000481153"/>
    </source>
</evidence>
<dbReference type="Proteomes" id="UP000481153">
    <property type="component" value="Unassembled WGS sequence"/>
</dbReference>
<gene>
    <name evidence="2" type="ORF">Ae201684_003044</name>
</gene>
<organism evidence="2 3">
    <name type="scientific">Aphanomyces euteiches</name>
    <dbReference type="NCBI Taxonomy" id="100861"/>
    <lineage>
        <taxon>Eukaryota</taxon>
        <taxon>Sar</taxon>
        <taxon>Stramenopiles</taxon>
        <taxon>Oomycota</taxon>
        <taxon>Saprolegniomycetes</taxon>
        <taxon>Saprolegniales</taxon>
        <taxon>Verrucalvaceae</taxon>
        <taxon>Aphanomyces</taxon>
    </lineage>
</organism>
<feature type="compositionally biased region" description="Polar residues" evidence="1">
    <location>
        <begin position="1"/>
        <end position="17"/>
    </location>
</feature>
<proteinExistence type="predicted"/>
<dbReference type="AlphaFoldDB" id="A0A6G0XNG7"/>
<sequence length="404" mass="45501">MDSTPRRQTSPTSNISSPDREITHSFDEYAQIPEPYPSYSESLDSDQTVFVPASELAETSQVYRHAALHTSFLSPFVTDAYSSSPSTSFFGKQSYSASPPMLSGFTKSLEEYHSSPRRFDALHSPSTSAIPSDPYFQESNVPPVVRELYHKVNPYFATKAQPVECLQFFAETMRTLGFQYTIRQNWTILVVGLLCVEEVTFTISLKQGDDHLVVDFNLHQGSERNFLRLFDIVRNYARSLDLHPESVYSTSAEWLNVDSMPELFPGSSQVSKSVLLEYCEDYMLLAEEIGVSTRGDQARLEMAVCIKNACLSEKTRQLISQDADVGVMFSKTVYRMAHDEQIGIVRFAVFILSLFDMPTLVHLASQVQGEDNMLSVLKDIETHDPIPKMKSIAETLRSKLVATN</sequence>
<protein>
    <submittedName>
        <fullName evidence="2">Uncharacterized protein</fullName>
    </submittedName>
</protein>
<feature type="region of interest" description="Disordered" evidence="1">
    <location>
        <begin position="1"/>
        <end position="23"/>
    </location>
</feature>
<evidence type="ECO:0000313" key="2">
    <source>
        <dbReference type="EMBL" id="KAF0741853.1"/>
    </source>
</evidence>